<dbReference type="PANTHER" id="PTHR43245">
    <property type="entry name" value="BIFUNCTIONAL POLYMYXIN RESISTANCE PROTEIN ARNA"/>
    <property type="match status" value="1"/>
</dbReference>
<evidence type="ECO:0000313" key="3">
    <source>
        <dbReference type="Proteomes" id="UP000095401"/>
    </source>
</evidence>
<name>A0A1D8IR53_9GAMM</name>
<dbReference type="RefSeq" id="WP_070079381.1">
    <property type="nucleotide sequence ID" value="NZ_CP017415.1"/>
</dbReference>
<dbReference type="SUPFAM" id="SSF51735">
    <property type="entry name" value="NAD(P)-binding Rossmann-fold domains"/>
    <property type="match status" value="1"/>
</dbReference>
<gene>
    <name evidence="2" type="ORF">BI364_14705</name>
</gene>
<dbReference type="AlphaFoldDB" id="A0A1D8IR53"/>
<dbReference type="EMBL" id="CP017415">
    <property type="protein sequence ID" value="AOU99028.1"/>
    <property type="molecule type" value="Genomic_DNA"/>
</dbReference>
<dbReference type="Proteomes" id="UP000095401">
    <property type="component" value="Chromosome"/>
</dbReference>
<evidence type="ECO:0000259" key="1">
    <source>
        <dbReference type="Pfam" id="PF01370"/>
    </source>
</evidence>
<reference evidence="3" key="1">
    <citation type="submission" date="2016-09" db="EMBL/GenBank/DDBJ databases">
        <title>Acidihalobacter prosperus F5.</title>
        <authorList>
            <person name="Khaleque H.N."/>
            <person name="Ramsay J.P."/>
            <person name="Kaksonen A.H."/>
            <person name="Boxall N.J."/>
            <person name="Watkin E.L.J."/>
        </authorList>
    </citation>
    <scope>NUCLEOTIDE SEQUENCE [LARGE SCALE GENOMIC DNA]</scope>
    <source>
        <strain evidence="3">F5</strain>
    </source>
</reference>
<dbReference type="InterPro" id="IPR050177">
    <property type="entry name" value="Lipid_A_modif_metabolic_enz"/>
</dbReference>
<sequence length="315" mass="33974">MHVVVTGSAGRLGRVLVPYLLASGVADAVTGIDTHPAPFADPRYRHHLADVRALGTGAVFEGADALVHLAFVLMGGGLGRQRHDRATIRSVNIDGTHRAFEAAAHAGLRQAIFVSSAAVYGAWPDNPPRLTESAPLRAMPGFAYAEDKIAVEHWLAAFAAMHPHLSMTRLRPHAIVGAHAHPLLNSVLRQPIYPFAHPAPLTQCIWEQDVAHAIAQALVRRAAGIFNLAADPPMSLRDMLGLVRRIRLPVPPAILGGLHRLAWRLTPAAGEPGWVQGLRYSLVLDTRQAQRALDFTPSCDIAECVRRAANGWHAS</sequence>
<feature type="domain" description="NAD-dependent epimerase/dehydratase" evidence="1">
    <location>
        <begin position="3"/>
        <end position="190"/>
    </location>
</feature>
<organism evidence="2 3">
    <name type="scientific">Acidihalobacter yilgarnensis</name>
    <dbReference type="NCBI Taxonomy" id="2819280"/>
    <lineage>
        <taxon>Bacteria</taxon>
        <taxon>Pseudomonadati</taxon>
        <taxon>Pseudomonadota</taxon>
        <taxon>Gammaproteobacteria</taxon>
        <taxon>Chromatiales</taxon>
        <taxon>Ectothiorhodospiraceae</taxon>
        <taxon>Acidihalobacter</taxon>
    </lineage>
</organism>
<keyword evidence="3" id="KW-1185">Reference proteome</keyword>
<proteinExistence type="predicted"/>
<dbReference type="Gene3D" id="3.40.50.720">
    <property type="entry name" value="NAD(P)-binding Rossmann-like Domain"/>
    <property type="match status" value="1"/>
</dbReference>
<dbReference type="InterPro" id="IPR036291">
    <property type="entry name" value="NAD(P)-bd_dom_sf"/>
</dbReference>
<protein>
    <submittedName>
        <fullName evidence="2">NAD-dependent dehydratase</fullName>
    </submittedName>
</protein>
<dbReference type="PANTHER" id="PTHR43245:SF52">
    <property type="entry name" value="NAD-DEPENDENT EPIMERASE_DEHYDRATASE"/>
    <property type="match status" value="1"/>
</dbReference>
<dbReference type="InterPro" id="IPR001509">
    <property type="entry name" value="Epimerase_deHydtase"/>
</dbReference>
<dbReference type="KEGG" id="aprs:BI364_14705"/>
<accession>A0A1D8IR53</accession>
<dbReference type="Pfam" id="PF01370">
    <property type="entry name" value="Epimerase"/>
    <property type="match status" value="1"/>
</dbReference>
<evidence type="ECO:0000313" key="2">
    <source>
        <dbReference type="EMBL" id="AOU99028.1"/>
    </source>
</evidence>